<organism evidence="1 2">
    <name type="scientific">Lojkania enalia</name>
    <dbReference type="NCBI Taxonomy" id="147567"/>
    <lineage>
        <taxon>Eukaryota</taxon>
        <taxon>Fungi</taxon>
        <taxon>Dikarya</taxon>
        <taxon>Ascomycota</taxon>
        <taxon>Pezizomycotina</taxon>
        <taxon>Dothideomycetes</taxon>
        <taxon>Pleosporomycetidae</taxon>
        <taxon>Pleosporales</taxon>
        <taxon>Pleosporales incertae sedis</taxon>
        <taxon>Lojkania</taxon>
    </lineage>
</organism>
<accession>A0A9P4K557</accession>
<dbReference type="Proteomes" id="UP000800093">
    <property type="component" value="Unassembled WGS sequence"/>
</dbReference>
<sequence length="331" mass="37661">MRLPNEFAALTCLAGILTCSGLLHARFVPRSFRHSPSQLRDLTQNAPLDLSIPKSRWDDDGVQSTEEEWDEYICKGQKMLAAMTADDAGAAKLYNLDQQTIASEWKDFPQSFTTWGYQHNPFFDNQRLPAPLNQCLESLGVDTNRDRWVTRWYQHRYLSRDNPPEIDQQTYRMTGAYYYAVMSVEQGTMIVPIEFSPTWEGQFRSPPIEGDGLPKLQRASDILWGMWVASGGAGHSLRYVIIQDIHNDITQEVIRRAVKERNQGNLPAWPGFKFSTDTDAGAALLRAPNVVGIGHLLIQRKHDLGIRKVSEITIFKQDTKDQDAAMVFKIE</sequence>
<proteinExistence type="predicted"/>
<comment type="caution">
    <text evidence="1">The sequence shown here is derived from an EMBL/GenBank/DDBJ whole genome shotgun (WGS) entry which is preliminary data.</text>
</comment>
<dbReference type="AlphaFoldDB" id="A0A9P4K557"/>
<reference evidence="2" key="1">
    <citation type="journal article" date="2020" name="Stud. Mycol.">
        <title>101 Dothideomycetes genomes: A test case for predicting lifestyles and emergence of pathogens.</title>
        <authorList>
            <person name="Haridas S."/>
            <person name="Albert R."/>
            <person name="Binder M."/>
            <person name="Bloem J."/>
            <person name="LaButti K."/>
            <person name="Salamov A."/>
            <person name="Andreopoulos B."/>
            <person name="Baker S."/>
            <person name="Barry K."/>
            <person name="Bills G."/>
            <person name="Bluhm B."/>
            <person name="Cannon C."/>
            <person name="Castanera R."/>
            <person name="Culley D."/>
            <person name="Daum C."/>
            <person name="Ezra D."/>
            <person name="Gonzalez J."/>
            <person name="Henrissat B."/>
            <person name="Kuo A."/>
            <person name="Liang C."/>
            <person name="Lipzen A."/>
            <person name="Lutzoni F."/>
            <person name="Magnuson J."/>
            <person name="Mondo S."/>
            <person name="Nolan M."/>
            <person name="Ohm R."/>
            <person name="Pangilinan J."/>
            <person name="Park H.-J."/>
            <person name="Ramirez L."/>
            <person name="Alfaro M."/>
            <person name="Sun H."/>
            <person name="Tritt A."/>
            <person name="Yoshinaga Y."/>
            <person name="Zwiers L.-H."/>
            <person name="Turgeon B."/>
            <person name="Goodwin S."/>
            <person name="Spatafora J."/>
            <person name="Crous P."/>
            <person name="Grigoriev I."/>
        </authorList>
    </citation>
    <scope>NUCLEOTIDE SEQUENCE [LARGE SCALE GENOMIC DNA]</scope>
    <source>
        <strain evidence="2">CBS 304.66</strain>
    </source>
</reference>
<protein>
    <submittedName>
        <fullName evidence="1">Uncharacterized protein</fullName>
    </submittedName>
</protein>
<gene>
    <name evidence="1" type="ORF">CC78DRAFT_547626</name>
</gene>
<keyword evidence="2" id="KW-1185">Reference proteome</keyword>
<name>A0A9P4K557_9PLEO</name>
<dbReference type="OrthoDB" id="191139at2759"/>
<dbReference type="EMBL" id="ML986684">
    <property type="protein sequence ID" value="KAF2260320.1"/>
    <property type="molecule type" value="Genomic_DNA"/>
</dbReference>
<evidence type="ECO:0000313" key="1">
    <source>
        <dbReference type="EMBL" id="KAF2260320.1"/>
    </source>
</evidence>
<evidence type="ECO:0000313" key="2">
    <source>
        <dbReference type="Proteomes" id="UP000800093"/>
    </source>
</evidence>